<name>M3UWK2_GORML</name>
<evidence type="ECO:0000313" key="8">
    <source>
        <dbReference type="EMBL" id="GAC80027.1"/>
    </source>
</evidence>
<sequence>MKDFFTLTTPARVFRFVAVIEAITWAALLIGMGFKYIGGIDSAVRIPGMAHGGVFVVYLIVTVVAASSLKWWTERPTLSLRIKGIGADVKVPVILLALTASIPPFFTVWFEVWARRNGHLGELSAAPATPDDERDKVSA</sequence>
<gene>
    <name evidence="8" type="ORF">GM1_014_00190</name>
</gene>
<protein>
    <recommendedName>
        <fullName evidence="7">DUF3817 domain-containing protein</fullName>
    </recommendedName>
</protein>
<comment type="caution">
    <text evidence="8">The sequence shown here is derived from an EMBL/GenBank/DDBJ whole genome shotgun (WGS) entry which is preliminary data.</text>
</comment>
<dbReference type="NCBIfam" id="TIGR03954">
    <property type="entry name" value="integ_memb_HG"/>
    <property type="match status" value="1"/>
</dbReference>
<dbReference type="STRING" id="410332.SAMN04488550_1653"/>
<dbReference type="GO" id="GO:0005886">
    <property type="term" value="C:plasma membrane"/>
    <property type="evidence" value="ECO:0007669"/>
    <property type="project" value="UniProtKB-SubCell"/>
</dbReference>
<dbReference type="EMBL" id="BAOP01000014">
    <property type="protein sequence ID" value="GAC80027.1"/>
    <property type="molecule type" value="Genomic_DNA"/>
</dbReference>
<dbReference type="eggNOG" id="ENOG5032ZYK">
    <property type="taxonomic scope" value="Bacteria"/>
</dbReference>
<evidence type="ECO:0000256" key="6">
    <source>
        <dbReference type="SAM" id="Phobius"/>
    </source>
</evidence>
<evidence type="ECO:0000313" key="9">
    <source>
        <dbReference type="Proteomes" id="UP000035009"/>
    </source>
</evidence>
<proteinExistence type="predicted"/>
<dbReference type="Proteomes" id="UP000035009">
    <property type="component" value="Unassembled WGS sequence"/>
</dbReference>
<evidence type="ECO:0000256" key="1">
    <source>
        <dbReference type="ARBA" id="ARBA00004651"/>
    </source>
</evidence>
<keyword evidence="9" id="KW-1185">Reference proteome</keyword>
<organism evidence="8 9">
    <name type="scientific">Gordonia malaquae NBRC 108250</name>
    <dbReference type="NCBI Taxonomy" id="1223542"/>
    <lineage>
        <taxon>Bacteria</taxon>
        <taxon>Bacillati</taxon>
        <taxon>Actinomycetota</taxon>
        <taxon>Actinomycetes</taxon>
        <taxon>Mycobacteriales</taxon>
        <taxon>Gordoniaceae</taxon>
        <taxon>Gordonia</taxon>
    </lineage>
</organism>
<keyword evidence="3 6" id="KW-0812">Transmembrane</keyword>
<dbReference type="OrthoDB" id="3396203at2"/>
<accession>M3UWK2</accession>
<feature type="transmembrane region" description="Helical" evidence="6">
    <location>
        <begin position="13"/>
        <end position="37"/>
    </location>
</feature>
<comment type="subcellular location">
    <subcellularLocation>
        <location evidence="1">Cell membrane</location>
        <topology evidence="1">Multi-pass membrane protein</topology>
    </subcellularLocation>
</comment>
<feature type="domain" description="DUF3817" evidence="7">
    <location>
        <begin position="12"/>
        <end position="76"/>
    </location>
</feature>
<keyword evidence="4 6" id="KW-1133">Transmembrane helix</keyword>
<evidence type="ECO:0000256" key="5">
    <source>
        <dbReference type="ARBA" id="ARBA00023136"/>
    </source>
</evidence>
<evidence type="ECO:0000259" key="7">
    <source>
        <dbReference type="Pfam" id="PF12823"/>
    </source>
</evidence>
<dbReference type="InterPro" id="IPR023845">
    <property type="entry name" value="DUF3817_TM"/>
</dbReference>
<evidence type="ECO:0000256" key="4">
    <source>
        <dbReference type="ARBA" id="ARBA00022989"/>
    </source>
</evidence>
<feature type="transmembrane region" description="Helical" evidence="6">
    <location>
        <begin position="49"/>
        <end position="69"/>
    </location>
</feature>
<evidence type="ECO:0000256" key="3">
    <source>
        <dbReference type="ARBA" id="ARBA00022692"/>
    </source>
</evidence>
<evidence type="ECO:0000256" key="2">
    <source>
        <dbReference type="ARBA" id="ARBA00022475"/>
    </source>
</evidence>
<keyword evidence="2" id="KW-1003">Cell membrane</keyword>
<dbReference type="RefSeq" id="WP_008378771.1">
    <property type="nucleotide sequence ID" value="NZ_BAOP01000014.1"/>
</dbReference>
<dbReference type="Pfam" id="PF12823">
    <property type="entry name" value="DUF3817"/>
    <property type="match status" value="1"/>
</dbReference>
<feature type="transmembrane region" description="Helical" evidence="6">
    <location>
        <begin position="89"/>
        <end position="110"/>
    </location>
</feature>
<dbReference type="PANTHER" id="PTHR40077">
    <property type="entry name" value="MEMBRANE PROTEIN-RELATED"/>
    <property type="match status" value="1"/>
</dbReference>
<dbReference type="AlphaFoldDB" id="M3UWK2"/>
<reference evidence="8 9" key="1">
    <citation type="submission" date="2013-02" db="EMBL/GenBank/DDBJ databases">
        <title>Whole genome shotgun sequence of Gordonia malaquae NBRC 108250.</title>
        <authorList>
            <person name="Yoshida I."/>
            <person name="Hosoyama A."/>
            <person name="Tsuchikane K."/>
            <person name="Ando Y."/>
            <person name="Baba S."/>
            <person name="Ohji S."/>
            <person name="Hamada M."/>
            <person name="Tamura T."/>
            <person name="Yamazoe A."/>
            <person name="Yamazaki S."/>
            <person name="Fujita N."/>
        </authorList>
    </citation>
    <scope>NUCLEOTIDE SEQUENCE [LARGE SCALE GENOMIC DNA]</scope>
    <source>
        <strain evidence="8 9">NBRC 108250</strain>
    </source>
</reference>
<keyword evidence="5 6" id="KW-0472">Membrane</keyword>
<dbReference type="PANTHER" id="PTHR40077:SF1">
    <property type="entry name" value="MEMBRANE PROTEIN"/>
    <property type="match status" value="1"/>
</dbReference>